<evidence type="ECO:0000313" key="3">
    <source>
        <dbReference type="Proteomes" id="UP000472355"/>
    </source>
</evidence>
<dbReference type="Proteomes" id="UP000472355">
    <property type="component" value="Unassembled WGS sequence"/>
</dbReference>
<protein>
    <recommendedName>
        <fullName evidence="4">Helix-turn-helix domain-containing protein</fullName>
    </recommendedName>
</protein>
<reference evidence="2 3" key="1">
    <citation type="submission" date="2019-02" db="EMBL/GenBank/DDBJ databases">
        <title>Genome sequencing of Clostridium botulinum clinical isolates.</title>
        <authorList>
            <person name="Brunt J."/>
            <person name="Van Vliet A.H.M."/>
            <person name="Stringer S.C."/>
            <person name="Grant K.A."/>
            <person name="Carter A.C."/>
            <person name="Peck M.W."/>
        </authorList>
    </citation>
    <scope>NUCLEOTIDE SEQUENCE [LARGE SCALE GENOMIC DNA]</scope>
    <source>
        <strain evidence="2 3">H113700579</strain>
    </source>
</reference>
<evidence type="ECO:0000256" key="1">
    <source>
        <dbReference type="SAM" id="Coils"/>
    </source>
</evidence>
<evidence type="ECO:0000313" key="2">
    <source>
        <dbReference type="EMBL" id="NFA43912.1"/>
    </source>
</evidence>
<comment type="caution">
    <text evidence="2">The sequence shown here is derived from an EMBL/GenBank/DDBJ whole genome shotgun (WGS) entry which is preliminary data.</text>
</comment>
<sequence>MNIIWNKERVISMTLNDALELYKKDLFKILSREEKKLQKANEKAAEKMKNIIEEYPTENDVMDAYGCGMITEHKKDKILEMLAIKNHDGPMTNIYIELLKKDINDIDLELKYPTDKEPIEKVSIDSRIKELEKENEKLRSEIKKAKKHNARGAGRKASFTDQEKEMIKMYRIQRKTIAELAEMFNCSTGLIHKIINE</sequence>
<proteinExistence type="predicted"/>
<feature type="coiled-coil region" evidence="1">
    <location>
        <begin position="23"/>
        <end position="54"/>
    </location>
</feature>
<feature type="coiled-coil region" evidence="1">
    <location>
        <begin position="121"/>
        <end position="151"/>
    </location>
</feature>
<dbReference type="EMBL" id="SGKU01000054">
    <property type="protein sequence ID" value="NFA43912.1"/>
    <property type="molecule type" value="Genomic_DNA"/>
</dbReference>
<gene>
    <name evidence="2" type="ORF">EXM65_15390</name>
</gene>
<evidence type="ECO:0008006" key="4">
    <source>
        <dbReference type="Google" id="ProtNLM"/>
    </source>
</evidence>
<name>A0A6M0SRH7_CLOBO</name>
<accession>A0A6M0SRH7</accession>
<keyword evidence="1" id="KW-0175">Coiled coil</keyword>
<dbReference type="AlphaFoldDB" id="A0A6M0SRH7"/>
<organism evidence="2 3">
    <name type="scientific">Clostridium botulinum</name>
    <dbReference type="NCBI Taxonomy" id="1491"/>
    <lineage>
        <taxon>Bacteria</taxon>
        <taxon>Bacillati</taxon>
        <taxon>Bacillota</taxon>
        <taxon>Clostridia</taxon>
        <taxon>Eubacteriales</taxon>
        <taxon>Clostridiaceae</taxon>
        <taxon>Clostridium</taxon>
    </lineage>
</organism>